<dbReference type="GO" id="GO:0005886">
    <property type="term" value="C:plasma membrane"/>
    <property type="evidence" value="ECO:0007669"/>
    <property type="project" value="InterPro"/>
</dbReference>
<reference evidence="6" key="1">
    <citation type="submission" date="2018-06" db="EMBL/GenBank/DDBJ databases">
        <authorList>
            <person name="Zhirakovskaya E."/>
        </authorList>
    </citation>
    <scope>NUCLEOTIDE SEQUENCE</scope>
</reference>
<dbReference type="GO" id="GO:0017089">
    <property type="term" value="F:glycolipid transfer activity"/>
    <property type="evidence" value="ECO:0007669"/>
    <property type="project" value="TreeGrafter"/>
</dbReference>
<dbReference type="Pfam" id="PF06835">
    <property type="entry name" value="LptC"/>
    <property type="match status" value="1"/>
</dbReference>
<dbReference type="EMBL" id="UOFF01000236">
    <property type="protein sequence ID" value="VAW56467.1"/>
    <property type="molecule type" value="Genomic_DNA"/>
</dbReference>
<keyword evidence="2" id="KW-0997">Cell inner membrane</keyword>
<name>A0A3B0X0Q4_9ZZZZ</name>
<dbReference type="AlphaFoldDB" id="A0A3B0X0Q4"/>
<organism evidence="6">
    <name type="scientific">hydrothermal vent metagenome</name>
    <dbReference type="NCBI Taxonomy" id="652676"/>
    <lineage>
        <taxon>unclassified sequences</taxon>
        <taxon>metagenomes</taxon>
        <taxon>ecological metagenomes</taxon>
    </lineage>
</organism>
<dbReference type="InterPro" id="IPR026265">
    <property type="entry name" value="LptC"/>
</dbReference>
<keyword evidence="5" id="KW-0472">Membrane</keyword>
<dbReference type="PANTHER" id="PTHR37481">
    <property type="entry name" value="LIPOPOLYSACCHARIDE EXPORT SYSTEM PROTEIN LPTC"/>
    <property type="match status" value="1"/>
</dbReference>
<evidence type="ECO:0000313" key="6">
    <source>
        <dbReference type="EMBL" id="VAW56467.1"/>
    </source>
</evidence>
<dbReference type="Gene3D" id="2.60.450.10">
    <property type="entry name" value="Lipopolysaccharide (LPS) transport protein A like domain"/>
    <property type="match status" value="1"/>
</dbReference>
<sequence>MRTIITLTVFIVIAIASYYFLRDLTEVPVVEKTSETHFPDYFMENFSITQMNLQGLPEYQIKSIKMLHYADDDRAELEQPFLTLTQAELNITLQASRATYLEKENIIILHENVIFHRAASKTQSEISIFTDYLKLNTQTYIAETHLAAKIKTSQGELNSIGLILNNMQGTLKLKSQVKGTYETTN</sequence>
<evidence type="ECO:0000256" key="3">
    <source>
        <dbReference type="ARBA" id="ARBA00022692"/>
    </source>
</evidence>
<dbReference type="GO" id="GO:0015221">
    <property type="term" value="F:lipopolysaccharide transmembrane transporter activity"/>
    <property type="evidence" value="ECO:0007669"/>
    <property type="project" value="InterPro"/>
</dbReference>
<dbReference type="PANTHER" id="PTHR37481:SF1">
    <property type="entry name" value="LIPOPOLYSACCHARIDE EXPORT SYSTEM PROTEIN LPTC"/>
    <property type="match status" value="1"/>
</dbReference>
<protein>
    <recommendedName>
        <fullName evidence="7">Lipopolysaccharide export system protein LptC</fullName>
    </recommendedName>
</protein>
<evidence type="ECO:0000256" key="2">
    <source>
        <dbReference type="ARBA" id="ARBA00022519"/>
    </source>
</evidence>
<dbReference type="NCBIfam" id="TIGR04409">
    <property type="entry name" value="LptC_YrbK"/>
    <property type="match status" value="1"/>
</dbReference>
<evidence type="ECO:0000256" key="5">
    <source>
        <dbReference type="ARBA" id="ARBA00023136"/>
    </source>
</evidence>
<keyword evidence="4" id="KW-1133">Transmembrane helix</keyword>
<proteinExistence type="predicted"/>
<keyword evidence="1" id="KW-1003">Cell membrane</keyword>
<dbReference type="InterPro" id="IPR010664">
    <property type="entry name" value="LipoPS_assembly_LptC-rel"/>
</dbReference>
<accession>A0A3B0X0Q4</accession>
<gene>
    <name evidence="6" type="ORF">MNBD_GAMMA07-587</name>
</gene>
<evidence type="ECO:0000256" key="1">
    <source>
        <dbReference type="ARBA" id="ARBA00022475"/>
    </source>
</evidence>
<dbReference type="InterPro" id="IPR052363">
    <property type="entry name" value="LPS_export_LptC"/>
</dbReference>
<keyword evidence="3" id="KW-0812">Transmembrane</keyword>
<evidence type="ECO:0008006" key="7">
    <source>
        <dbReference type="Google" id="ProtNLM"/>
    </source>
</evidence>
<evidence type="ECO:0000256" key="4">
    <source>
        <dbReference type="ARBA" id="ARBA00022989"/>
    </source>
</evidence>
<dbReference type="GO" id="GO:0030288">
    <property type="term" value="C:outer membrane-bounded periplasmic space"/>
    <property type="evidence" value="ECO:0007669"/>
    <property type="project" value="TreeGrafter"/>
</dbReference>